<dbReference type="HOGENOM" id="CLU_027408_6_0_6"/>
<comment type="similarity">
    <text evidence="1">Belongs to the sodium:galactoside symporter (TC 2.A.2) family.</text>
</comment>
<feature type="transmembrane region" description="Helical" evidence="2">
    <location>
        <begin position="308"/>
        <end position="327"/>
    </location>
</feature>
<keyword evidence="4" id="KW-1185">Reference proteome</keyword>
<sequence length="493" mass="54471">MHSKEINKIAAEDRVPPIQKFIYGLGAFVNNLLGAAIGGMLIVLNLGLGMNPALVGLLGALPRLTDALTDPLMGYISDHSKTKWGRRRPFIFFGAIAAGLIFAMLWQVPREQSESFYFWFFLIGSVLFYLAYTVFATPWVALGYELTPDYHERTSLMAVQNFMGQIAWLTAPWFLWFMQSDLLFDDMIEGAGWLAIIIGGFTICVGILPAIFLKEPSKKPAKHTQITADTDEANTNSVDKKEANVEEFPAGVGDFFKGFLATIKFKPFLSLCGATFLVFNGFMMVSSFQTYVIIYYVFGGDQALGAEYAGWSGTVSAISTFCVIFIVTKLSASLGKRRAFYAVTGISIFGYALKWICYNPEHPLLLLIPPVFIAFGLGGLFTLMGSMIADVCDFDELKTRERREGMFGSIYWWVVKLGMAVALAAGGVLLNVTGFDVALGSAQTDDTIFLMRLFDVLIPIITSAIAIWLIMGYPITEAKANEVRQELEARKAK</sequence>
<dbReference type="Proteomes" id="UP000002168">
    <property type="component" value="Chromosome"/>
</dbReference>
<dbReference type="PANTHER" id="PTHR11328:SF24">
    <property type="entry name" value="MAJOR FACILITATOR SUPERFAMILY (MFS) PROFILE DOMAIN-CONTAINING PROTEIN"/>
    <property type="match status" value="1"/>
</dbReference>
<dbReference type="GO" id="GO:0015293">
    <property type="term" value="F:symporter activity"/>
    <property type="evidence" value="ECO:0007669"/>
    <property type="project" value="InterPro"/>
</dbReference>
<proteinExistence type="inferred from homology"/>
<feature type="transmembrane region" description="Helical" evidence="2">
    <location>
        <begin position="268"/>
        <end position="296"/>
    </location>
</feature>
<reference evidence="3 4" key="1">
    <citation type="submission" date="2008-02" db="EMBL/GenBank/DDBJ databases">
        <title>Complete sequence of Shewanella woodyi ATCC 51908.</title>
        <authorList>
            <consortium name="US DOE Joint Genome Institute"/>
            <person name="Copeland A."/>
            <person name="Lucas S."/>
            <person name="Lapidus A."/>
            <person name="Glavina del Rio T."/>
            <person name="Dalin E."/>
            <person name="Tice H."/>
            <person name="Bruce D."/>
            <person name="Goodwin L."/>
            <person name="Pitluck S."/>
            <person name="Sims D."/>
            <person name="Brettin T."/>
            <person name="Detter J.C."/>
            <person name="Han C."/>
            <person name="Kuske C.R."/>
            <person name="Schmutz J."/>
            <person name="Larimer F."/>
            <person name="Land M."/>
            <person name="Hauser L."/>
            <person name="Kyrpides N."/>
            <person name="Lykidis A."/>
            <person name="Zhao J.-S."/>
            <person name="Richardson P."/>
        </authorList>
    </citation>
    <scope>NUCLEOTIDE SEQUENCE [LARGE SCALE GENOMIC DNA]</scope>
    <source>
        <strain evidence="4">ATCC 51908 / MS32</strain>
    </source>
</reference>
<organism evidence="3 4">
    <name type="scientific">Shewanella woodyi (strain ATCC 51908 / MS32)</name>
    <dbReference type="NCBI Taxonomy" id="392500"/>
    <lineage>
        <taxon>Bacteria</taxon>
        <taxon>Pseudomonadati</taxon>
        <taxon>Pseudomonadota</taxon>
        <taxon>Gammaproteobacteria</taxon>
        <taxon>Alteromonadales</taxon>
        <taxon>Shewanellaceae</taxon>
        <taxon>Shewanella</taxon>
    </lineage>
</organism>
<evidence type="ECO:0000256" key="2">
    <source>
        <dbReference type="SAM" id="Phobius"/>
    </source>
</evidence>
<dbReference type="Pfam" id="PF13347">
    <property type="entry name" value="MFS_2"/>
    <property type="match status" value="1"/>
</dbReference>
<feature type="transmembrane region" description="Helical" evidence="2">
    <location>
        <begin position="410"/>
        <end position="429"/>
    </location>
</feature>
<accession>B1KJE8</accession>
<dbReference type="eggNOG" id="COG2211">
    <property type="taxonomic scope" value="Bacteria"/>
</dbReference>
<keyword evidence="2" id="KW-0812">Transmembrane</keyword>
<dbReference type="InterPro" id="IPR039672">
    <property type="entry name" value="MFS_2"/>
</dbReference>
<evidence type="ECO:0000313" key="3">
    <source>
        <dbReference type="EMBL" id="ACA88620.1"/>
    </source>
</evidence>
<feature type="transmembrane region" description="Helical" evidence="2">
    <location>
        <begin position="449"/>
        <end position="471"/>
    </location>
</feature>
<dbReference type="RefSeq" id="WP_012326946.1">
    <property type="nucleotide sequence ID" value="NC_010506.1"/>
</dbReference>
<dbReference type="KEGG" id="swd:Swoo_4367"/>
<name>B1KJE8_SHEWM</name>
<dbReference type="Gene3D" id="1.20.1250.20">
    <property type="entry name" value="MFS general substrate transporter like domains"/>
    <property type="match status" value="2"/>
</dbReference>
<dbReference type="GO" id="GO:0005886">
    <property type="term" value="C:plasma membrane"/>
    <property type="evidence" value="ECO:0007669"/>
    <property type="project" value="TreeGrafter"/>
</dbReference>
<dbReference type="AlphaFoldDB" id="B1KJE8"/>
<feature type="transmembrane region" description="Helical" evidence="2">
    <location>
        <begin position="90"/>
        <end position="106"/>
    </location>
</feature>
<dbReference type="InterPro" id="IPR036259">
    <property type="entry name" value="MFS_trans_sf"/>
</dbReference>
<feature type="transmembrane region" description="Helical" evidence="2">
    <location>
        <begin position="190"/>
        <end position="213"/>
    </location>
</feature>
<protein>
    <submittedName>
        <fullName evidence="3">Major facilitator superfamily MFS_1</fullName>
    </submittedName>
</protein>
<feature type="transmembrane region" description="Helical" evidence="2">
    <location>
        <begin position="364"/>
        <end position="389"/>
    </location>
</feature>
<keyword evidence="2" id="KW-0472">Membrane</keyword>
<dbReference type="PANTHER" id="PTHR11328">
    <property type="entry name" value="MAJOR FACILITATOR SUPERFAMILY DOMAIN-CONTAINING PROTEIN"/>
    <property type="match status" value="1"/>
</dbReference>
<dbReference type="SUPFAM" id="SSF103473">
    <property type="entry name" value="MFS general substrate transporter"/>
    <property type="match status" value="1"/>
</dbReference>
<keyword evidence="2" id="KW-1133">Transmembrane helix</keyword>
<feature type="transmembrane region" description="Helical" evidence="2">
    <location>
        <begin position="339"/>
        <end position="358"/>
    </location>
</feature>
<dbReference type="GO" id="GO:0008643">
    <property type="term" value="P:carbohydrate transport"/>
    <property type="evidence" value="ECO:0007669"/>
    <property type="project" value="InterPro"/>
</dbReference>
<gene>
    <name evidence="3" type="ordered locus">Swoo_4367</name>
</gene>
<dbReference type="STRING" id="392500.Swoo_4367"/>
<feature type="transmembrane region" description="Helical" evidence="2">
    <location>
        <begin position="21"/>
        <end position="44"/>
    </location>
</feature>
<evidence type="ECO:0000256" key="1">
    <source>
        <dbReference type="ARBA" id="ARBA00009617"/>
    </source>
</evidence>
<dbReference type="EMBL" id="CP000961">
    <property type="protein sequence ID" value="ACA88620.1"/>
    <property type="molecule type" value="Genomic_DNA"/>
</dbReference>
<feature type="transmembrane region" description="Helical" evidence="2">
    <location>
        <begin position="118"/>
        <end position="144"/>
    </location>
</feature>
<evidence type="ECO:0000313" key="4">
    <source>
        <dbReference type="Proteomes" id="UP000002168"/>
    </source>
</evidence>